<dbReference type="Proteomes" id="UP000464495">
    <property type="component" value="Chromosome"/>
</dbReference>
<dbReference type="AlphaFoldDB" id="A0A6P1T2L6"/>
<dbReference type="RefSeq" id="WP_161861320.1">
    <property type="nucleotide sequence ID" value="NZ_CP046620.1"/>
</dbReference>
<evidence type="ECO:0000256" key="1">
    <source>
        <dbReference type="SAM" id="Phobius"/>
    </source>
</evidence>
<keyword evidence="1" id="KW-1133">Transmembrane helix</keyword>
<gene>
    <name evidence="2" type="ORF">GO499_05865</name>
</gene>
<keyword evidence="1" id="KW-0812">Transmembrane</keyword>
<accession>A0A6P1T2L6</accession>
<evidence type="ECO:0000313" key="3">
    <source>
        <dbReference type="Proteomes" id="UP000464495"/>
    </source>
</evidence>
<evidence type="ECO:0000313" key="2">
    <source>
        <dbReference type="EMBL" id="QHQ34752.1"/>
    </source>
</evidence>
<feature type="transmembrane region" description="Helical" evidence="1">
    <location>
        <begin position="103"/>
        <end position="136"/>
    </location>
</feature>
<name>A0A6P1T2L6_9RHOB</name>
<keyword evidence="3" id="KW-1185">Reference proteome</keyword>
<keyword evidence="1" id="KW-0472">Membrane</keyword>
<proteinExistence type="predicted"/>
<dbReference type="KEGG" id="amaq:GO499_05865"/>
<reference evidence="2 3" key="1">
    <citation type="submission" date="2019-12" db="EMBL/GenBank/DDBJ databases">
        <title>Complete genome sequence of Algicella marina strain 9Alg 56(T) isolated from the red alga Tichocarpus crinitus.</title>
        <authorList>
            <person name="Kim S.-G."/>
            <person name="Nedashkovskaya O.I."/>
        </authorList>
    </citation>
    <scope>NUCLEOTIDE SEQUENCE [LARGE SCALE GENOMIC DNA]</scope>
    <source>
        <strain evidence="2 3">9Alg 56</strain>
    </source>
</reference>
<sequence>MTEAAIEPPGKALALVSYARAMSLGEDVDTASLRALVNEVCTSRRERQILLSRIAEANTREIGYAVADLLAERVARLREAEGLERDIDDIYGKWGQRVSGGALLAGAGAAIGGVVTGGGVILAIALPLAMGAVVTAGRLKGSKRYRRFAREREDTESLLELTKTATADLRI</sequence>
<organism evidence="2 3">
    <name type="scientific">Algicella marina</name>
    <dbReference type="NCBI Taxonomy" id="2683284"/>
    <lineage>
        <taxon>Bacteria</taxon>
        <taxon>Pseudomonadati</taxon>
        <taxon>Pseudomonadota</taxon>
        <taxon>Alphaproteobacteria</taxon>
        <taxon>Rhodobacterales</taxon>
        <taxon>Paracoccaceae</taxon>
        <taxon>Algicella</taxon>
    </lineage>
</organism>
<protein>
    <submittedName>
        <fullName evidence="2">Uncharacterized protein</fullName>
    </submittedName>
</protein>
<dbReference type="EMBL" id="CP046620">
    <property type="protein sequence ID" value="QHQ34752.1"/>
    <property type="molecule type" value="Genomic_DNA"/>
</dbReference>